<accession>A0A0C2VR23</accession>
<comment type="caution">
    <text evidence="1">The sequence shown here is derived from an EMBL/GenBank/DDBJ whole genome shotgun (WGS) entry which is preliminary data.</text>
</comment>
<dbReference type="AlphaFoldDB" id="A0A0C2VR23"/>
<evidence type="ECO:0000313" key="2">
    <source>
        <dbReference type="Proteomes" id="UP000031950"/>
    </source>
</evidence>
<keyword evidence="2" id="KW-1185">Reference proteome</keyword>
<dbReference type="RefSeq" id="WP_041123108.1">
    <property type="nucleotide sequence ID" value="NZ_JXRQ01000025.1"/>
</dbReference>
<sequence>MPENKTDQIFKLRGYLHDYINSASLQIFLKDQGVNNDGLKPGMISALEDAVNEDEISDSDLYLFLDKEIRFGRHRTIFIKDIAESDISTLKTMSEDEIKSIIINKGFAIPNNNILSVELPDTTTLAEVIIEPGSRIYLTFIETVKVLKTETVSRENNFYFVEIDLENSRFSVRLYPRSKQINSRNKIVPYSIHFFNIERTLKRIFGFSTIQTTHYKNTLYDIANDFTQKAEQKWVNKVNAHDKALDDFTDMMLTKLPDIKPSEFNLRNKLQKLLERALIQSNFDDLKQQHSKKKGYLRKFNFSDSTGGVVNASSQERERSIDLSEIYYDTKDTIDQLKKYDKVWVYWFTDGEPIENRLEANDDYLEIHFFKHISQEDLFYVLSEIKDFISSS</sequence>
<name>A0A0C2VR23_9BACL</name>
<dbReference type="EMBL" id="JXRQ01000025">
    <property type="protein sequence ID" value="KIL46428.1"/>
    <property type="molecule type" value="Genomic_DNA"/>
</dbReference>
<gene>
    <name evidence="1" type="ORF">KP77_25550</name>
</gene>
<protein>
    <submittedName>
        <fullName evidence="1">Uncharacterized protein</fullName>
    </submittedName>
</protein>
<reference evidence="1 2" key="1">
    <citation type="submission" date="2015-01" db="EMBL/GenBank/DDBJ databases">
        <title>Genome sequence of Jeotgalibacillus alimentarius.</title>
        <authorList>
            <person name="Goh K.M."/>
            <person name="Chan K.-G."/>
            <person name="Yaakop A.S."/>
            <person name="Ee R."/>
            <person name="Gan H.M."/>
            <person name="Chan C.S."/>
        </authorList>
    </citation>
    <scope>NUCLEOTIDE SEQUENCE [LARGE SCALE GENOMIC DNA]</scope>
    <source>
        <strain evidence="1 2">YKJ-13</strain>
    </source>
</reference>
<dbReference type="Proteomes" id="UP000031950">
    <property type="component" value="Unassembled WGS sequence"/>
</dbReference>
<organism evidence="1 2">
    <name type="scientific">Jeotgalibacillus alimentarius</name>
    <dbReference type="NCBI Taxonomy" id="135826"/>
    <lineage>
        <taxon>Bacteria</taxon>
        <taxon>Bacillati</taxon>
        <taxon>Bacillota</taxon>
        <taxon>Bacilli</taxon>
        <taxon>Bacillales</taxon>
        <taxon>Caryophanaceae</taxon>
        <taxon>Jeotgalibacillus</taxon>
    </lineage>
</organism>
<dbReference type="OrthoDB" id="2554226at2"/>
<dbReference type="STRING" id="135826.KP77_25550"/>
<dbReference type="PATRIC" id="fig|135826.4.peg.2542"/>
<evidence type="ECO:0000313" key="1">
    <source>
        <dbReference type="EMBL" id="KIL46428.1"/>
    </source>
</evidence>
<proteinExistence type="predicted"/>